<dbReference type="Proteomes" id="UP000186955">
    <property type="component" value="Unassembled WGS sequence"/>
</dbReference>
<evidence type="ECO:0000313" key="1">
    <source>
        <dbReference type="EMBL" id="OKO98163.1"/>
    </source>
</evidence>
<organism evidence="1 2">
    <name type="scientific">Penicillium subrubescens</name>
    <dbReference type="NCBI Taxonomy" id="1316194"/>
    <lineage>
        <taxon>Eukaryota</taxon>
        <taxon>Fungi</taxon>
        <taxon>Dikarya</taxon>
        <taxon>Ascomycota</taxon>
        <taxon>Pezizomycotina</taxon>
        <taxon>Eurotiomycetes</taxon>
        <taxon>Eurotiomycetidae</taxon>
        <taxon>Eurotiales</taxon>
        <taxon>Aspergillaceae</taxon>
        <taxon>Penicillium</taxon>
    </lineage>
</organism>
<proteinExistence type="predicted"/>
<gene>
    <name evidence="1" type="ORF">PENSUB_9261</name>
</gene>
<accession>A0A1Q5TD66</accession>
<dbReference type="EMBL" id="MNBE01000673">
    <property type="protein sequence ID" value="OKO98163.1"/>
    <property type="molecule type" value="Genomic_DNA"/>
</dbReference>
<keyword evidence="2" id="KW-1185">Reference proteome</keyword>
<comment type="caution">
    <text evidence="1">The sequence shown here is derived from an EMBL/GenBank/DDBJ whole genome shotgun (WGS) entry which is preliminary data.</text>
</comment>
<dbReference type="AlphaFoldDB" id="A0A1Q5TD66"/>
<evidence type="ECO:0000313" key="2">
    <source>
        <dbReference type="Proteomes" id="UP000186955"/>
    </source>
</evidence>
<name>A0A1Q5TD66_9EURO</name>
<sequence>MASYQQPSAFPAEPIRPIRITTVPCLLCGELQWRDGVSQKLILGAHIEPTLGLLPTSRIPENEARWQVDIPPVWPDHCWYHSDCVSLFQELLQQFGLTVDPEIVKILWDSTIAPFNHCERISIAGHTTSVAFEGLCCLIRWYPDYISTSLDDTQEGENSQTSVARYAKNIFALSRLPAELLEQVAIQVDLELTGSLVLLGQTIRLYRHIRELQAGRLPG</sequence>
<reference evidence="1 2" key="1">
    <citation type="submission" date="2016-10" db="EMBL/GenBank/DDBJ databases">
        <title>Genome sequence of the ascomycete fungus Penicillium subrubescens.</title>
        <authorList>
            <person name="De Vries R.P."/>
            <person name="Peng M."/>
            <person name="Dilokpimol A."/>
            <person name="Hilden K."/>
            <person name="Makela M.R."/>
            <person name="Grigoriev I."/>
            <person name="Riley R."/>
            <person name="Granchi Z."/>
        </authorList>
    </citation>
    <scope>NUCLEOTIDE SEQUENCE [LARGE SCALE GENOMIC DNA]</scope>
    <source>
        <strain evidence="1 2">CBS 132785</strain>
    </source>
</reference>
<protein>
    <submittedName>
        <fullName evidence="1">Uncharacterized protein</fullName>
    </submittedName>
</protein>